<evidence type="ECO:0000313" key="2">
    <source>
        <dbReference type="Proteomes" id="UP001156484"/>
    </source>
</evidence>
<protein>
    <submittedName>
        <fullName evidence="1">Uncharacterized protein</fullName>
    </submittedName>
</protein>
<gene>
    <name evidence="1" type="ORF">OED52_17160</name>
</gene>
<keyword evidence="2" id="KW-1185">Reference proteome</keyword>
<dbReference type="Proteomes" id="UP001156484">
    <property type="component" value="Chromosome"/>
</dbReference>
<name>A0ACD4DEB1_9NOCA</name>
<accession>A0ACD4DEB1</accession>
<organism evidence="1 2">
    <name type="scientific">Rhodococcus sacchari</name>
    <dbReference type="NCBI Taxonomy" id="2962047"/>
    <lineage>
        <taxon>Bacteria</taxon>
        <taxon>Bacillati</taxon>
        <taxon>Actinomycetota</taxon>
        <taxon>Actinomycetes</taxon>
        <taxon>Mycobacteriales</taxon>
        <taxon>Nocardiaceae</taxon>
        <taxon>Rhodococcus</taxon>
    </lineage>
</organism>
<proteinExistence type="predicted"/>
<reference evidence="1" key="1">
    <citation type="submission" date="2022-10" db="EMBL/GenBank/DDBJ databases">
        <title>Rhodococcus ferula Z13 complete genome.</title>
        <authorList>
            <person name="Long X."/>
            <person name="Zang M."/>
        </authorList>
    </citation>
    <scope>NUCLEOTIDE SEQUENCE</scope>
    <source>
        <strain evidence="1">Z13</strain>
    </source>
</reference>
<dbReference type="EMBL" id="CP107551">
    <property type="protein sequence ID" value="UYP18369.1"/>
    <property type="molecule type" value="Genomic_DNA"/>
</dbReference>
<sequence length="171" mass="18212">MDDLSQYRADLDRIEQRVAGELVLGRTRVRILAGCVALLVVGLILPQASSVTSLTSIARWDAETVALPLRIFDLLALVFGVLVPIVALLRRRWRIAALATLGTGAASMIGLFAYWSQAGADVPSPHVGLFVCWAAVVLSTVAWLPAVLAAPPLRTAPPLTGGVLVPRRGTR</sequence>
<evidence type="ECO:0000313" key="1">
    <source>
        <dbReference type="EMBL" id="UYP18369.1"/>
    </source>
</evidence>